<dbReference type="AlphaFoldDB" id="A0A975DES9"/>
<accession>A0A975DES9</accession>
<keyword evidence="2" id="KW-1185">Reference proteome</keyword>
<gene>
    <name evidence="1" type="ORF">J5O05_09820</name>
</gene>
<dbReference type="Proteomes" id="UP000664904">
    <property type="component" value="Chromosome"/>
</dbReference>
<reference evidence="1" key="1">
    <citation type="submission" date="2021-03" db="EMBL/GenBank/DDBJ databases">
        <title>Complete Genome of Pseudoalteromonas xiamenensis STKMTI.2, a new potential marine bacterium producing anti-Vibrio compounds.</title>
        <authorList>
            <person name="Handayani D.P."/>
            <person name="Isnansetyo A."/>
            <person name="Istiqomah I."/>
            <person name="Jumina J."/>
        </authorList>
    </citation>
    <scope>NUCLEOTIDE SEQUENCE</scope>
    <source>
        <strain evidence="1">STKMTI.2</strain>
    </source>
</reference>
<proteinExistence type="predicted"/>
<name>A0A975DES9_9GAMM</name>
<evidence type="ECO:0000313" key="2">
    <source>
        <dbReference type="Proteomes" id="UP000664904"/>
    </source>
</evidence>
<dbReference type="RefSeq" id="WP_208841916.1">
    <property type="nucleotide sequence ID" value="NZ_CP072133.1"/>
</dbReference>
<dbReference type="EMBL" id="CP072133">
    <property type="protein sequence ID" value="QTH70320.1"/>
    <property type="molecule type" value="Genomic_DNA"/>
</dbReference>
<dbReference type="KEGG" id="pxi:J5O05_09820"/>
<protein>
    <submittedName>
        <fullName evidence="1">Uncharacterized protein</fullName>
    </submittedName>
</protein>
<sequence>MSISDHDYVNFSEDYELNHHLKKVDKRQTESNRETLKVMGTELKASTGKTRLQHGEFHTYVSKQKARLE</sequence>
<evidence type="ECO:0000313" key="1">
    <source>
        <dbReference type="EMBL" id="QTH70320.1"/>
    </source>
</evidence>
<organism evidence="1 2">
    <name type="scientific">Pseudoalteromonas xiamenensis</name>
    <dbReference type="NCBI Taxonomy" id="882626"/>
    <lineage>
        <taxon>Bacteria</taxon>
        <taxon>Pseudomonadati</taxon>
        <taxon>Pseudomonadota</taxon>
        <taxon>Gammaproteobacteria</taxon>
        <taxon>Alteromonadales</taxon>
        <taxon>Pseudoalteromonadaceae</taxon>
        <taxon>Pseudoalteromonas</taxon>
    </lineage>
</organism>